<keyword evidence="1" id="KW-0812">Transmembrane</keyword>
<accession>A0A517ZQB0</accession>
<keyword evidence="1" id="KW-1133">Transmembrane helix</keyword>
<dbReference type="KEGG" id="sdyn:Mal52_31620"/>
<evidence type="ECO:0000256" key="1">
    <source>
        <dbReference type="SAM" id="Phobius"/>
    </source>
</evidence>
<name>A0A517ZQB0_9PLAN</name>
<dbReference type="InterPro" id="IPR013424">
    <property type="entry name" value="Ice-binding_C"/>
</dbReference>
<proteinExistence type="predicted"/>
<dbReference type="AlphaFoldDB" id="A0A517ZQB0"/>
<dbReference type="Proteomes" id="UP000319383">
    <property type="component" value="Chromosome"/>
</dbReference>
<organism evidence="3 4">
    <name type="scientific">Symmachiella dynata</name>
    <dbReference type="NCBI Taxonomy" id="2527995"/>
    <lineage>
        <taxon>Bacteria</taxon>
        <taxon>Pseudomonadati</taxon>
        <taxon>Planctomycetota</taxon>
        <taxon>Planctomycetia</taxon>
        <taxon>Planctomycetales</taxon>
        <taxon>Planctomycetaceae</taxon>
        <taxon>Symmachiella</taxon>
    </lineage>
</organism>
<dbReference type="EMBL" id="CP036276">
    <property type="protein sequence ID" value="QDU44676.1"/>
    <property type="molecule type" value="Genomic_DNA"/>
</dbReference>
<sequence>MWRSTAGLLMAFVVGASSWLGLPQQAEAAIISALGGTVTLDGQTGLEWLDMTASTGFGYQEIQAELLPGGQFEGFRLATRNEVRTLWENAGATTIANSGNSSTNYQPGNFPAINALQTLMGAPDAGFNVGFDSIMTYGLSADIIDVLGNDRVAMPGMGVDTAGTLGYATLTQYANPLDASGYSSFGSWLVRDTNLPLVIPIGDGSQSLDLVTGNVWLDMTLSTGLSFQEIQAETAAGGLFESYRLATRAEVGELWEHAGIVDIAASGNSSINYTAANFPGASYLQGLMGAPDAGFNVGFDSIMTYGLSADIIDVLGNDRVAMPGMGVDTAGTLGYATLTQYANPLDASGYSSFGSWLVSDTPISGVFIDQDVVAVPEPSSLALFAIGVIGLGTFARRARRFR</sequence>
<evidence type="ECO:0000313" key="4">
    <source>
        <dbReference type="Proteomes" id="UP000319383"/>
    </source>
</evidence>
<keyword evidence="1" id="KW-0472">Membrane</keyword>
<keyword evidence="4" id="KW-1185">Reference proteome</keyword>
<reference evidence="3 4" key="1">
    <citation type="submission" date="2019-02" db="EMBL/GenBank/DDBJ databases">
        <title>Deep-cultivation of Planctomycetes and their phenomic and genomic characterization uncovers novel biology.</title>
        <authorList>
            <person name="Wiegand S."/>
            <person name="Jogler M."/>
            <person name="Boedeker C."/>
            <person name="Pinto D."/>
            <person name="Vollmers J."/>
            <person name="Rivas-Marin E."/>
            <person name="Kohn T."/>
            <person name="Peeters S.H."/>
            <person name="Heuer A."/>
            <person name="Rast P."/>
            <person name="Oberbeckmann S."/>
            <person name="Bunk B."/>
            <person name="Jeske O."/>
            <person name="Meyerdierks A."/>
            <person name="Storesund J.E."/>
            <person name="Kallscheuer N."/>
            <person name="Luecker S."/>
            <person name="Lage O.M."/>
            <person name="Pohl T."/>
            <person name="Merkel B.J."/>
            <person name="Hornburger P."/>
            <person name="Mueller R.-W."/>
            <person name="Bruemmer F."/>
            <person name="Labrenz M."/>
            <person name="Spormann A.M."/>
            <person name="Op den Camp H."/>
            <person name="Overmann J."/>
            <person name="Amann R."/>
            <person name="Jetten M.S.M."/>
            <person name="Mascher T."/>
            <person name="Medema M.H."/>
            <person name="Devos D.P."/>
            <person name="Kaster A.-K."/>
            <person name="Ovreas L."/>
            <person name="Rohde M."/>
            <person name="Galperin M.Y."/>
            <person name="Jogler C."/>
        </authorList>
    </citation>
    <scope>NUCLEOTIDE SEQUENCE [LARGE SCALE GENOMIC DNA]</scope>
    <source>
        <strain evidence="3 4">Mal52</strain>
    </source>
</reference>
<dbReference type="NCBIfam" id="TIGR02595">
    <property type="entry name" value="PEP_CTERM"/>
    <property type="match status" value="1"/>
</dbReference>
<feature type="transmembrane region" description="Helical" evidence="1">
    <location>
        <begin position="378"/>
        <end position="395"/>
    </location>
</feature>
<protein>
    <submittedName>
        <fullName evidence="3">PEP-CTERM motif protein</fullName>
    </submittedName>
</protein>
<gene>
    <name evidence="3" type="ORF">Mal52_31620</name>
</gene>
<feature type="domain" description="Ice-binding protein C-terminal" evidence="2">
    <location>
        <begin position="374"/>
        <end position="400"/>
    </location>
</feature>
<evidence type="ECO:0000313" key="3">
    <source>
        <dbReference type="EMBL" id="QDU44676.1"/>
    </source>
</evidence>
<evidence type="ECO:0000259" key="2">
    <source>
        <dbReference type="Pfam" id="PF07589"/>
    </source>
</evidence>
<dbReference type="Pfam" id="PF07589">
    <property type="entry name" value="PEP-CTERM"/>
    <property type="match status" value="1"/>
</dbReference>